<protein>
    <recommendedName>
        <fullName evidence="8">Septation ring formation regulator EzrA</fullName>
    </recommendedName>
</protein>
<evidence type="ECO:0000256" key="6">
    <source>
        <dbReference type="ARBA" id="ARBA00023210"/>
    </source>
</evidence>
<dbReference type="GO" id="GO:0005886">
    <property type="term" value="C:plasma membrane"/>
    <property type="evidence" value="ECO:0007669"/>
    <property type="project" value="UniProtKB-SubCell"/>
</dbReference>
<evidence type="ECO:0000256" key="3">
    <source>
        <dbReference type="ARBA" id="ARBA00022989"/>
    </source>
</evidence>
<evidence type="ECO:0000256" key="7">
    <source>
        <dbReference type="ARBA" id="ARBA00023306"/>
    </source>
</evidence>
<feature type="coiled-coil region" evidence="8">
    <location>
        <begin position="106"/>
        <end position="154"/>
    </location>
</feature>
<accession>A0A9X2IQ21</accession>
<feature type="transmembrane region" description="Helical" evidence="9">
    <location>
        <begin position="6"/>
        <end position="22"/>
    </location>
</feature>
<reference evidence="10" key="1">
    <citation type="submission" date="2022-05" db="EMBL/GenBank/DDBJ databases">
        <title>Comparative Genomics of Spacecraft Associated Microbes.</title>
        <authorList>
            <person name="Tran M.T."/>
            <person name="Wright A."/>
            <person name="Seuylemezian A."/>
            <person name="Eisen J."/>
            <person name="Coil D."/>
        </authorList>
    </citation>
    <scope>NUCLEOTIDE SEQUENCE</scope>
    <source>
        <strain evidence="10">214.1.1</strain>
    </source>
</reference>
<evidence type="ECO:0000313" key="11">
    <source>
        <dbReference type="Proteomes" id="UP001139179"/>
    </source>
</evidence>
<comment type="caution">
    <text evidence="10">The sequence shown here is derived from an EMBL/GenBank/DDBJ whole genome shotgun (WGS) entry which is preliminary data.</text>
</comment>
<dbReference type="GO" id="GO:0000921">
    <property type="term" value="P:septin ring assembly"/>
    <property type="evidence" value="ECO:0007669"/>
    <property type="project" value="InterPro"/>
</dbReference>
<dbReference type="AlphaFoldDB" id="A0A9X2IQ21"/>
<dbReference type="NCBIfam" id="NF003413">
    <property type="entry name" value="PRK04778.1-7"/>
    <property type="match status" value="1"/>
</dbReference>
<evidence type="ECO:0000256" key="8">
    <source>
        <dbReference type="HAMAP-Rule" id="MF_00728"/>
    </source>
</evidence>
<name>A0A9X2IQ21_9BACI</name>
<comment type="subcellular location">
    <subcellularLocation>
        <location evidence="8">Cell membrane</location>
        <topology evidence="8">Single-pass membrane protein</topology>
    </subcellularLocation>
    <text evidence="8">Colocalized with FtsZ to the nascent septal site.</text>
</comment>
<proteinExistence type="inferred from homology"/>
<dbReference type="EMBL" id="JAMBOL010000011">
    <property type="protein sequence ID" value="MCM3715012.1"/>
    <property type="molecule type" value="Genomic_DNA"/>
</dbReference>
<keyword evidence="4 8" id="KW-0175">Coiled coil</keyword>
<gene>
    <name evidence="8 10" type="primary">ezrA</name>
    <name evidence="10" type="ORF">M3202_13060</name>
</gene>
<dbReference type="InterPro" id="IPR010379">
    <property type="entry name" value="EzrA"/>
</dbReference>
<evidence type="ECO:0000256" key="4">
    <source>
        <dbReference type="ARBA" id="ARBA00023054"/>
    </source>
</evidence>
<dbReference type="GO" id="GO:0005940">
    <property type="term" value="C:septin ring"/>
    <property type="evidence" value="ECO:0007669"/>
    <property type="project" value="InterPro"/>
</dbReference>
<dbReference type="RefSeq" id="WP_251223779.1">
    <property type="nucleotide sequence ID" value="NZ_JAMBOL010000011.1"/>
</dbReference>
<evidence type="ECO:0000256" key="9">
    <source>
        <dbReference type="SAM" id="Phobius"/>
    </source>
</evidence>
<keyword evidence="3 8" id="KW-1133">Transmembrane helix</keyword>
<evidence type="ECO:0000256" key="1">
    <source>
        <dbReference type="ARBA" id="ARBA00022618"/>
    </source>
</evidence>
<keyword evidence="5 8" id="KW-0472">Membrane</keyword>
<dbReference type="Proteomes" id="UP001139179">
    <property type="component" value="Unassembled WGS sequence"/>
</dbReference>
<feature type="coiled-coil region" evidence="8">
    <location>
        <begin position="257"/>
        <end position="404"/>
    </location>
</feature>
<evidence type="ECO:0000256" key="5">
    <source>
        <dbReference type="ARBA" id="ARBA00023136"/>
    </source>
</evidence>
<sequence length="572" mass="66513">MRYVVYTAIAIILVLIVISAILRRKTYKEVDQLEEWKNDILNRTIPEEIGKVKQLHMSGQTEEKFEEWRSEWDDIVGTILPNIEEQLFDIEELAAKNRFKKAKLQTETTRQRLQGIEDQLKQMLEEIDQLVQSEEQNRTEIDDVRRRYKELQAALLKRRGSLGKGVAGFDERMEQIQTLLESFETATAEGSYLKARDHLLKAGELLQETESLLERYPKLLVQAETTIPNELKEIEEGMKGMEEAGYKLEPFSLEKQLSGIKSELDKLKEELLALKCDEAEERLHEVSAQIEGIYELLEFEVDSKQFVTEQLPELEQLCEQAKNQINDLFEETVQVQQSYHISKEKLAARKKMEEAVLDLTRQLDVLQEITANESQTFTSIREMVEEWKLEITKLTQSIAEDKQALFALREDEWRAKETLHSLQETLLDTKRTIKKSNIPGLPEAALLTLQEAEQKMDEASEQLHQVPLELGRVTVLVEEAVKTVKESEELINDTIELATFAEYVIQFGNRFRSRSHDVHQGLTNAEHYFRQYEYEQAVETAVAVIKPYDPDVLERVEEYLNMYQKSGLKQEI</sequence>
<comment type="function">
    <text evidence="8">Negative regulator of FtsZ ring formation; modulates the frequency and position of FtsZ ring formation. Inhibits FtsZ ring formation at polar sites. Interacts either with FtsZ or with one of its binding partners to promote depolymerization.</text>
</comment>
<keyword evidence="6 8" id="KW-0717">Septation</keyword>
<organism evidence="10 11">
    <name type="scientific">Halalkalibacter oceani</name>
    <dbReference type="NCBI Taxonomy" id="1653776"/>
    <lineage>
        <taxon>Bacteria</taxon>
        <taxon>Bacillati</taxon>
        <taxon>Bacillota</taxon>
        <taxon>Bacilli</taxon>
        <taxon>Bacillales</taxon>
        <taxon>Bacillaceae</taxon>
        <taxon>Halalkalibacter</taxon>
    </lineage>
</organism>
<keyword evidence="2 8" id="KW-0812">Transmembrane</keyword>
<feature type="topological domain" description="Cytoplasmic" evidence="8">
    <location>
        <begin position="23"/>
        <end position="572"/>
    </location>
</feature>
<feature type="topological domain" description="Extracellular" evidence="8">
    <location>
        <begin position="1"/>
        <end position="3"/>
    </location>
</feature>
<dbReference type="HAMAP" id="MF_00728">
    <property type="entry name" value="EzrA"/>
    <property type="match status" value="1"/>
</dbReference>
<keyword evidence="11" id="KW-1185">Reference proteome</keyword>
<keyword evidence="8" id="KW-1003">Cell membrane</keyword>
<keyword evidence="1 8" id="KW-0132">Cell division</keyword>
<evidence type="ECO:0000256" key="2">
    <source>
        <dbReference type="ARBA" id="ARBA00022692"/>
    </source>
</evidence>
<dbReference type="GO" id="GO:0000917">
    <property type="term" value="P:division septum assembly"/>
    <property type="evidence" value="ECO:0007669"/>
    <property type="project" value="UniProtKB-KW"/>
</dbReference>
<comment type="similarity">
    <text evidence="8">Belongs to the EzrA family.</text>
</comment>
<keyword evidence="7 8" id="KW-0131">Cell cycle</keyword>
<evidence type="ECO:0000313" key="10">
    <source>
        <dbReference type="EMBL" id="MCM3715012.1"/>
    </source>
</evidence>
<dbReference type="Pfam" id="PF06160">
    <property type="entry name" value="EzrA"/>
    <property type="match status" value="1"/>
</dbReference>